<dbReference type="AlphaFoldDB" id="M5G0U7"/>
<dbReference type="HOGENOM" id="CLU_2941659_0_0_1"/>
<keyword evidence="2" id="KW-1185">Reference proteome</keyword>
<gene>
    <name evidence="1" type="ORF">DACRYDRAFT_22167</name>
</gene>
<evidence type="ECO:0000313" key="1">
    <source>
        <dbReference type="EMBL" id="EJU01755.1"/>
    </source>
</evidence>
<dbReference type="EMBL" id="JH795863">
    <property type="protein sequence ID" value="EJU01755.1"/>
    <property type="molecule type" value="Genomic_DNA"/>
</dbReference>
<dbReference type="Proteomes" id="UP000030653">
    <property type="component" value="Unassembled WGS sequence"/>
</dbReference>
<dbReference type="RefSeq" id="XP_040628652.1">
    <property type="nucleotide sequence ID" value="XM_040772711.1"/>
</dbReference>
<reference evidence="1 2" key="1">
    <citation type="journal article" date="2012" name="Science">
        <title>The Paleozoic origin of enzymatic lignin decomposition reconstructed from 31 fungal genomes.</title>
        <authorList>
            <person name="Floudas D."/>
            <person name="Binder M."/>
            <person name="Riley R."/>
            <person name="Barry K."/>
            <person name="Blanchette R.A."/>
            <person name="Henrissat B."/>
            <person name="Martinez A.T."/>
            <person name="Otillar R."/>
            <person name="Spatafora J.W."/>
            <person name="Yadav J.S."/>
            <person name="Aerts A."/>
            <person name="Benoit I."/>
            <person name="Boyd A."/>
            <person name="Carlson A."/>
            <person name="Copeland A."/>
            <person name="Coutinho P.M."/>
            <person name="de Vries R.P."/>
            <person name="Ferreira P."/>
            <person name="Findley K."/>
            <person name="Foster B."/>
            <person name="Gaskell J."/>
            <person name="Glotzer D."/>
            <person name="Gorecki P."/>
            <person name="Heitman J."/>
            <person name="Hesse C."/>
            <person name="Hori C."/>
            <person name="Igarashi K."/>
            <person name="Jurgens J.A."/>
            <person name="Kallen N."/>
            <person name="Kersten P."/>
            <person name="Kohler A."/>
            <person name="Kuees U."/>
            <person name="Kumar T.K.A."/>
            <person name="Kuo A."/>
            <person name="LaButti K."/>
            <person name="Larrondo L.F."/>
            <person name="Lindquist E."/>
            <person name="Ling A."/>
            <person name="Lombard V."/>
            <person name="Lucas S."/>
            <person name="Lundell T."/>
            <person name="Martin R."/>
            <person name="McLaughlin D.J."/>
            <person name="Morgenstern I."/>
            <person name="Morin E."/>
            <person name="Murat C."/>
            <person name="Nagy L.G."/>
            <person name="Nolan M."/>
            <person name="Ohm R.A."/>
            <person name="Patyshakuliyeva A."/>
            <person name="Rokas A."/>
            <person name="Ruiz-Duenas F.J."/>
            <person name="Sabat G."/>
            <person name="Salamov A."/>
            <person name="Samejima M."/>
            <person name="Schmutz J."/>
            <person name="Slot J.C."/>
            <person name="St John F."/>
            <person name="Stenlid J."/>
            <person name="Sun H."/>
            <person name="Sun S."/>
            <person name="Syed K."/>
            <person name="Tsang A."/>
            <person name="Wiebenga A."/>
            <person name="Young D."/>
            <person name="Pisabarro A."/>
            <person name="Eastwood D.C."/>
            <person name="Martin F."/>
            <person name="Cullen D."/>
            <person name="Grigoriev I.V."/>
            <person name="Hibbett D.S."/>
        </authorList>
    </citation>
    <scope>NUCLEOTIDE SEQUENCE [LARGE SCALE GENOMIC DNA]</scope>
    <source>
        <strain evidence="1 2">DJM-731 SS1</strain>
    </source>
</reference>
<dbReference type="GeneID" id="63687773"/>
<sequence>MLKRYLTVIRFHRILHQNTGVAYAERLEKKQMGKMQDGIAVEIIPVFSIPCLRASQTASF</sequence>
<protein>
    <submittedName>
        <fullName evidence="1">Uncharacterized protein</fullName>
    </submittedName>
</protein>
<organism evidence="1 2">
    <name type="scientific">Dacryopinax primogenitus (strain DJM 731)</name>
    <name type="common">Brown rot fungus</name>
    <dbReference type="NCBI Taxonomy" id="1858805"/>
    <lineage>
        <taxon>Eukaryota</taxon>
        <taxon>Fungi</taxon>
        <taxon>Dikarya</taxon>
        <taxon>Basidiomycota</taxon>
        <taxon>Agaricomycotina</taxon>
        <taxon>Dacrymycetes</taxon>
        <taxon>Dacrymycetales</taxon>
        <taxon>Dacrymycetaceae</taxon>
        <taxon>Dacryopinax</taxon>
    </lineage>
</organism>
<evidence type="ECO:0000313" key="2">
    <source>
        <dbReference type="Proteomes" id="UP000030653"/>
    </source>
</evidence>
<accession>M5G0U7</accession>
<name>M5G0U7_DACPD</name>
<proteinExistence type="predicted"/>